<comment type="similarity">
    <text evidence="2 9 10">Belongs to the CRISPR-associated endoribonuclease Cas2 protein family.</text>
</comment>
<dbReference type="EC" id="3.1.-.-" evidence="9"/>
<dbReference type="EMBL" id="CP030759">
    <property type="protein sequence ID" value="AXA37120.1"/>
    <property type="molecule type" value="Genomic_DNA"/>
</dbReference>
<keyword evidence="3 9" id="KW-0540">Nuclease</keyword>
<dbReference type="GO" id="GO:0046872">
    <property type="term" value="F:metal ion binding"/>
    <property type="evidence" value="ECO:0007669"/>
    <property type="project" value="UniProtKB-UniRule"/>
</dbReference>
<comment type="cofactor">
    <cofactor evidence="1 9">
        <name>Mg(2+)</name>
        <dbReference type="ChEBI" id="CHEBI:18420"/>
    </cofactor>
</comment>
<dbReference type="PANTHER" id="PTHR34405:SF3">
    <property type="entry name" value="CRISPR-ASSOCIATED ENDORIBONUCLEASE CAS2 3"/>
    <property type="match status" value="1"/>
</dbReference>
<dbReference type="InterPro" id="IPR019199">
    <property type="entry name" value="Virulence_VapD/CRISPR_Cas2"/>
</dbReference>
<comment type="function">
    <text evidence="9">CRISPR (clustered regularly interspaced short palindromic repeat), is an adaptive immune system that provides protection against mobile genetic elements (viruses, transposable elements and conjugative plasmids). CRISPR clusters contain sequences complementary to antecedent mobile elements and target invading nucleic acids. CRISPR clusters are transcribed and processed into CRISPR RNA (crRNA). Functions as a ssRNA-specific endoribonuclease. Involved in the integration of spacer DNA into the CRISPR cassette.</text>
</comment>
<dbReference type="CDD" id="cd09725">
    <property type="entry name" value="Cas2_I_II_III"/>
    <property type="match status" value="1"/>
</dbReference>
<accession>A0A2Z4Y7C5</accession>
<evidence type="ECO:0000256" key="5">
    <source>
        <dbReference type="ARBA" id="ARBA00022759"/>
    </source>
</evidence>
<evidence type="ECO:0000256" key="7">
    <source>
        <dbReference type="ARBA" id="ARBA00022842"/>
    </source>
</evidence>
<dbReference type="Gene3D" id="3.30.70.240">
    <property type="match status" value="1"/>
</dbReference>
<dbReference type="GO" id="GO:0004521">
    <property type="term" value="F:RNA endonuclease activity"/>
    <property type="evidence" value="ECO:0007669"/>
    <property type="project" value="UniProtKB-UniRule"/>
</dbReference>
<dbReference type="KEGG" id="schv:BRCON_2344"/>
<comment type="subunit">
    <text evidence="9">Homodimer, forms a heterotetramer with a Cas1 homodimer.</text>
</comment>
<name>A0A2Z4Y7C5_SUMC1</name>
<dbReference type="AlphaFoldDB" id="A0A2Z4Y7C5"/>
<sequence length="96" mass="10995">MMVLITYDVNTETPEGRRRLRQVAKACLNHGQRVQKSVFECLLEPAQWAQLRHDLCSIIDPATDSLRFYFLGKSWRGRVEHVGAKPAYDPEGPLVI</sequence>
<protein>
    <recommendedName>
        <fullName evidence="9">CRISPR-associated endoribonuclease Cas2</fullName>
        <ecNumber evidence="9">3.1.-.-</ecNumber>
    </recommendedName>
</protein>
<dbReference type="Proteomes" id="UP000262583">
    <property type="component" value="Chromosome"/>
</dbReference>
<evidence type="ECO:0000256" key="9">
    <source>
        <dbReference type="HAMAP-Rule" id="MF_01471"/>
    </source>
</evidence>
<evidence type="ECO:0000256" key="6">
    <source>
        <dbReference type="ARBA" id="ARBA00022801"/>
    </source>
</evidence>
<dbReference type="HAMAP" id="MF_01471">
    <property type="entry name" value="Cas2"/>
    <property type="match status" value="1"/>
</dbReference>
<keyword evidence="4 9" id="KW-0479">Metal-binding</keyword>
<feature type="binding site" evidence="9">
    <location>
        <position position="8"/>
    </location>
    <ligand>
        <name>Mg(2+)</name>
        <dbReference type="ChEBI" id="CHEBI:18420"/>
        <note>catalytic</note>
    </ligand>
</feature>
<keyword evidence="7 9" id="KW-0460">Magnesium</keyword>
<evidence type="ECO:0000313" key="12">
    <source>
        <dbReference type="Proteomes" id="UP000262583"/>
    </source>
</evidence>
<dbReference type="SUPFAM" id="SSF143430">
    <property type="entry name" value="TTP0101/SSO1404-like"/>
    <property type="match status" value="1"/>
</dbReference>
<evidence type="ECO:0000313" key="11">
    <source>
        <dbReference type="EMBL" id="AXA37120.1"/>
    </source>
</evidence>
<gene>
    <name evidence="9" type="primary">cas2</name>
    <name evidence="11" type="ORF">BRCON_2344</name>
</gene>
<evidence type="ECO:0000256" key="10">
    <source>
        <dbReference type="PIRNR" id="PIRNR032582"/>
    </source>
</evidence>
<evidence type="ECO:0000256" key="3">
    <source>
        <dbReference type="ARBA" id="ARBA00022722"/>
    </source>
</evidence>
<evidence type="ECO:0000256" key="4">
    <source>
        <dbReference type="ARBA" id="ARBA00022723"/>
    </source>
</evidence>
<dbReference type="PANTHER" id="PTHR34405">
    <property type="entry name" value="CRISPR-ASSOCIATED ENDORIBONUCLEASE CAS2"/>
    <property type="match status" value="1"/>
</dbReference>
<evidence type="ECO:0000256" key="8">
    <source>
        <dbReference type="ARBA" id="ARBA00023118"/>
    </source>
</evidence>
<evidence type="ECO:0000256" key="2">
    <source>
        <dbReference type="ARBA" id="ARBA00009959"/>
    </source>
</evidence>
<reference evidence="11 12" key="1">
    <citation type="submission" date="2018-05" db="EMBL/GenBank/DDBJ databases">
        <title>A metagenomic window into the 2 km-deep terrestrial subsurface aquifer revealed taxonomically and functionally diverse microbial community comprising novel uncultured bacterial lineages.</title>
        <authorList>
            <person name="Kadnikov V.V."/>
            <person name="Mardanov A.V."/>
            <person name="Beletsky A.V."/>
            <person name="Banks D."/>
            <person name="Pimenov N.V."/>
            <person name="Frank Y.A."/>
            <person name="Karnachuk O.V."/>
            <person name="Ravin N.V."/>
        </authorList>
    </citation>
    <scope>NUCLEOTIDE SEQUENCE [LARGE SCALE GENOMIC DNA]</scope>
    <source>
        <strain evidence="11">BY</strain>
    </source>
</reference>
<keyword evidence="6 9" id="KW-0378">Hydrolase</keyword>
<proteinExistence type="inferred from homology"/>
<dbReference type="GO" id="GO:0016787">
    <property type="term" value="F:hydrolase activity"/>
    <property type="evidence" value="ECO:0007669"/>
    <property type="project" value="UniProtKB-KW"/>
</dbReference>
<dbReference type="PIRSF" id="PIRSF032582">
    <property type="entry name" value="Cas2"/>
    <property type="match status" value="1"/>
</dbReference>
<dbReference type="GO" id="GO:0043571">
    <property type="term" value="P:maintenance of CRISPR repeat elements"/>
    <property type="evidence" value="ECO:0007669"/>
    <property type="project" value="UniProtKB-UniRule"/>
</dbReference>
<keyword evidence="5 9" id="KW-0255">Endonuclease</keyword>
<organism evidence="11 12">
    <name type="scientific">Sumerlaea chitinivorans</name>
    <dbReference type="NCBI Taxonomy" id="2250252"/>
    <lineage>
        <taxon>Bacteria</taxon>
        <taxon>Candidatus Sumerlaeota</taxon>
        <taxon>Candidatus Sumerlaeia</taxon>
        <taxon>Candidatus Sumerlaeales</taxon>
        <taxon>Candidatus Sumerlaeaceae</taxon>
        <taxon>Candidatus Sumerlaea</taxon>
    </lineage>
</organism>
<dbReference type="GO" id="GO:0051607">
    <property type="term" value="P:defense response to virus"/>
    <property type="evidence" value="ECO:0007669"/>
    <property type="project" value="UniProtKB-UniRule"/>
</dbReference>
<dbReference type="NCBIfam" id="TIGR01573">
    <property type="entry name" value="cas2"/>
    <property type="match status" value="1"/>
</dbReference>
<keyword evidence="8 9" id="KW-0051">Antiviral defense</keyword>
<dbReference type="InterPro" id="IPR021127">
    <property type="entry name" value="CRISPR_associated_Cas2"/>
</dbReference>
<dbReference type="Pfam" id="PF09827">
    <property type="entry name" value="CRISPR_Cas2"/>
    <property type="match status" value="1"/>
</dbReference>
<evidence type="ECO:0000256" key="1">
    <source>
        <dbReference type="ARBA" id="ARBA00001946"/>
    </source>
</evidence>